<organism evidence="13 14">
    <name type="scientific">Enterovibrio qingdaonensis</name>
    <dbReference type="NCBI Taxonomy" id="2899818"/>
    <lineage>
        <taxon>Bacteria</taxon>
        <taxon>Pseudomonadati</taxon>
        <taxon>Pseudomonadota</taxon>
        <taxon>Gammaproteobacteria</taxon>
        <taxon>Vibrionales</taxon>
        <taxon>Vibrionaceae</taxon>
        <taxon>Enterovibrio</taxon>
    </lineage>
</organism>
<gene>
    <name evidence="13" type="ORF">LRP49_00675</name>
</gene>
<keyword evidence="9" id="KW-0472">Membrane</keyword>
<feature type="compositionally biased region" description="Polar residues" evidence="10">
    <location>
        <begin position="161"/>
        <end position="170"/>
    </location>
</feature>
<feature type="compositionally biased region" description="Basic and acidic residues" evidence="10">
    <location>
        <begin position="93"/>
        <end position="121"/>
    </location>
</feature>
<dbReference type="PANTHER" id="PTHR33446">
    <property type="entry name" value="PROTEIN TONB-RELATED"/>
    <property type="match status" value="1"/>
</dbReference>
<evidence type="ECO:0000256" key="8">
    <source>
        <dbReference type="ARBA" id="ARBA00022989"/>
    </source>
</evidence>
<dbReference type="Proteomes" id="UP001149821">
    <property type="component" value="Unassembled WGS sequence"/>
</dbReference>
<sequence length="266" mass="29671">MNARRYVVCGVVSVALHSLALSAQQSPPPQFALNDTQPGNRVAIQLVAAAPPKPEPVPEPVQTEPEVEKKPPVEEPPKVEKPVVEPKPAPLKPKPETKPETKKVVPKPVKELVEQPKKKDPTPTPPKPKKEVKKQEVVEKKPEPKEEPKEKQPEEKKQDVTSDVQMNQAKDNAPVLVDRPTFKVRPSQPKYPRIAKRKGMQGTVLIEVWLDEKGVQTKQAIVQSSGFDVLDEAAMSAVKKWRFNGHEENGVPLAHRVKIPVRFNLD</sequence>
<proteinExistence type="inferred from homology"/>
<name>A0ABT5QFE0_9GAMM</name>
<evidence type="ECO:0000256" key="7">
    <source>
        <dbReference type="ARBA" id="ARBA00022927"/>
    </source>
</evidence>
<dbReference type="NCBIfam" id="TIGR01352">
    <property type="entry name" value="tonB_Cterm"/>
    <property type="match status" value="1"/>
</dbReference>
<protein>
    <submittedName>
        <fullName evidence="13">Energy transducer TonB</fullName>
    </submittedName>
</protein>
<feature type="region of interest" description="Disordered" evidence="10">
    <location>
        <begin position="48"/>
        <end position="196"/>
    </location>
</feature>
<dbReference type="EMBL" id="JAJUBB010000001">
    <property type="protein sequence ID" value="MDD1779695.1"/>
    <property type="molecule type" value="Genomic_DNA"/>
</dbReference>
<evidence type="ECO:0000256" key="3">
    <source>
        <dbReference type="ARBA" id="ARBA00022448"/>
    </source>
</evidence>
<dbReference type="PANTHER" id="PTHR33446:SF2">
    <property type="entry name" value="PROTEIN TONB"/>
    <property type="match status" value="1"/>
</dbReference>
<evidence type="ECO:0000256" key="6">
    <source>
        <dbReference type="ARBA" id="ARBA00022692"/>
    </source>
</evidence>
<feature type="compositionally biased region" description="Basic and acidic residues" evidence="10">
    <location>
        <begin position="66"/>
        <end position="84"/>
    </location>
</feature>
<evidence type="ECO:0000256" key="2">
    <source>
        <dbReference type="ARBA" id="ARBA00006555"/>
    </source>
</evidence>
<reference evidence="13" key="1">
    <citation type="submission" date="2021-12" db="EMBL/GenBank/DDBJ databases">
        <title>Enterovibrio ZSDZ35 sp. nov. and Enterovibrio ZSDZ42 sp. nov., isolated from coastal seawater in Qingdao.</title>
        <authorList>
            <person name="Zhang P."/>
        </authorList>
    </citation>
    <scope>NUCLEOTIDE SEQUENCE</scope>
    <source>
        <strain evidence="13">ZSDZ35</strain>
    </source>
</reference>
<keyword evidence="14" id="KW-1185">Reference proteome</keyword>
<evidence type="ECO:0000256" key="1">
    <source>
        <dbReference type="ARBA" id="ARBA00004383"/>
    </source>
</evidence>
<evidence type="ECO:0000313" key="13">
    <source>
        <dbReference type="EMBL" id="MDD1779695.1"/>
    </source>
</evidence>
<dbReference type="InterPro" id="IPR051045">
    <property type="entry name" value="TonB-dependent_transducer"/>
</dbReference>
<evidence type="ECO:0000313" key="14">
    <source>
        <dbReference type="Proteomes" id="UP001149821"/>
    </source>
</evidence>
<dbReference type="SUPFAM" id="SSF74653">
    <property type="entry name" value="TolA/TonB C-terminal domain"/>
    <property type="match status" value="1"/>
</dbReference>
<dbReference type="PROSITE" id="PS52015">
    <property type="entry name" value="TONB_CTD"/>
    <property type="match status" value="1"/>
</dbReference>
<evidence type="ECO:0000259" key="12">
    <source>
        <dbReference type="PROSITE" id="PS52015"/>
    </source>
</evidence>
<dbReference type="InterPro" id="IPR006260">
    <property type="entry name" value="TonB/TolA_C"/>
</dbReference>
<feature type="signal peptide" evidence="11">
    <location>
        <begin position="1"/>
        <end position="23"/>
    </location>
</feature>
<dbReference type="Pfam" id="PF03544">
    <property type="entry name" value="TonB_C"/>
    <property type="match status" value="1"/>
</dbReference>
<keyword evidence="8" id="KW-1133">Transmembrane helix</keyword>
<feature type="domain" description="TonB C-terminal" evidence="12">
    <location>
        <begin position="176"/>
        <end position="266"/>
    </location>
</feature>
<keyword evidence="5" id="KW-0997">Cell inner membrane</keyword>
<comment type="subcellular location">
    <subcellularLocation>
        <location evidence="1">Cell inner membrane</location>
        <topology evidence="1">Single-pass membrane protein</topology>
        <orientation evidence="1">Periplasmic side</orientation>
    </subcellularLocation>
</comment>
<feature type="compositionally biased region" description="Basic and acidic residues" evidence="10">
    <location>
        <begin position="133"/>
        <end position="160"/>
    </location>
</feature>
<dbReference type="RefSeq" id="WP_274139498.1">
    <property type="nucleotide sequence ID" value="NZ_JAJUBB010000001.1"/>
</dbReference>
<evidence type="ECO:0000256" key="4">
    <source>
        <dbReference type="ARBA" id="ARBA00022475"/>
    </source>
</evidence>
<dbReference type="InterPro" id="IPR037682">
    <property type="entry name" value="TonB_C"/>
</dbReference>
<dbReference type="Gene3D" id="3.30.1150.10">
    <property type="match status" value="1"/>
</dbReference>
<evidence type="ECO:0000256" key="10">
    <source>
        <dbReference type="SAM" id="MobiDB-lite"/>
    </source>
</evidence>
<keyword evidence="3" id="KW-0813">Transport</keyword>
<comment type="similarity">
    <text evidence="2">Belongs to the TonB family.</text>
</comment>
<comment type="caution">
    <text evidence="13">The sequence shown here is derived from an EMBL/GenBank/DDBJ whole genome shotgun (WGS) entry which is preliminary data.</text>
</comment>
<keyword evidence="11" id="KW-0732">Signal</keyword>
<evidence type="ECO:0000256" key="11">
    <source>
        <dbReference type="SAM" id="SignalP"/>
    </source>
</evidence>
<evidence type="ECO:0000256" key="5">
    <source>
        <dbReference type="ARBA" id="ARBA00022519"/>
    </source>
</evidence>
<accession>A0ABT5QFE0</accession>
<keyword evidence="4" id="KW-1003">Cell membrane</keyword>
<keyword evidence="6" id="KW-0812">Transmembrane</keyword>
<feature type="chain" id="PRO_5047216513" evidence="11">
    <location>
        <begin position="24"/>
        <end position="266"/>
    </location>
</feature>
<evidence type="ECO:0000256" key="9">
    <source>
        <dbReference type="ARBA" id="ARBA00023136"/>
    </source>
</evidence>
<keyword evidence="7" id="KW-0653">Protein transport</keyword>